<sequence length="585" mass="67978">MLLFSALFNAVSAQQRSTAGFNLYEQSSEMAGNIIRYEQDLKAIEAFYSPREVTRSYSRYYKPVLNSPEQRRRLLDIDLTYLSILQATDFDAMNINGKVDYILLKRNIEDHIRKLTKAEDDYQTISQYIPFDNEIYKIEQGRRRGRSFDAEKLAAQLNEMVKAVDDAAASLGKKTPFLEKSQALYGGEAVKGLQARLKGVFDFYSGYDPLFSWWVPAPYHRLDSTLQDYAKLFLTKERVNVSQKDDGSGIIGRPIGREELIRQLKVDMIPYTPEELIALANKEFEWCDNELLKASGEMGFGKEWKKAQEKVKNSFVPAGKQPELILKLYNDAISFIKERELITIPPLAEETWEMIMMSPERQMVNPFFTGGREISISYPTDDMSHDDKLMSMRGNNPYFSRGTVQHELIPGHNLQFFMNSRYKSYRDNFNTPFWTEGWALYWELLLYEKGFAKTPEERIGMLFWRMHRCARILFSLNYHLGKWTPQQCIDFLVDRVGHERANAVGEVRRSFVGGYSPLYQVAYLVGGLQFLSLKRELVDGGKMTDKQFNDAVMKENGMPVEMLRAILINQPLKRDFITNWKFYEF</sequence>
<dbReference type="Proteomes" id="UP000290848">
    <property type="component" value="Unassembled WGS sequence"/>
</dbReference>
<proteinExistence type="predicted"/>
<evidence type="ECO:0000313" key="1">
    <source>
        <dbReference type="EMBL" id="RXF72604.1"/>
    </source>
</evidence>
<reference evidence="1 2" key="1">
    <citation type="submission" date="2018-12" db="EMBL/GenBank/DDBJ databases">
        <title>The Draft Genome Sequence of the Soil Bacterium Pedobacter tournemirensis R1.</title>
        <authorList>
            <person name="He J."/>
        </authorList>
    </citation>
    <scope>NUCLEOTIDE SEQUENCE [LARGE SCALE GENOMIC DNA]</scope>
    <source>
        <strain evidence="1 2">R1</strain>
    </source>
</reference>
<dbReference type="EMBL" id="RXOC01000001">
    <property type="protein sequence ID" value="RXF72604.1"/>
    <property type="molecule type" value="Genomic_DNA"/>
</dbReference>
<dbReference type="PANTHER" id="PTHR33361:SF2">
    <property type="entry name" value="DUF885 DOMAIN-CONTAINING PROTEIN"/>
    <property type="match status" value="1"/>
</dbReference>
<protein>
    <submittedName>
        <fullName evidence="1">DUF885 domain-containing protein</fullName>
    </submittedName>
</protein>
<dbReference type="AlphaFoldDB" id="A0A4Q0MGS2"/>
<gene>
    <name evidence="1" type="ORF">EKH83_01495</name>
</gene>
<comment type="caution">
    <text evidence="1">The sequence shown here is derived from an EMBL/GenBank/DDBJ whole genome shotgun (WGS) entry which is preliminary data.</text>
</comment>
<name>A0A4Q0MGS2_9SPHI</name>
<dbReference type="InterPro" id="IPR010281">
    <property type="entry name" value="DUF885"/>
</dbReference>
<evidence type="ECO:0000313" key="2">
    <source>
        <dbReference type="Proteomes" id="UP000290848"/>
    </source>
</evidence>
<organism evidence="1 2">
    <name type="scientific">Arcticibacter tournemirensis</name>
    <dbReference type="NCBI Taxonomy" id="699437"/>
    <lineage>
        <taxon>Bacteria</taxon>
        <taxon>Pseudomonadati</taxon>
        <taxon>Bacteroidota</taxon>
        <taxon>Sphingobacteriia</taxon>
        <taxon>Sphingobacteriales</taxon>
        <taxon>Sphingobacteriaceae</taxon>
        <taxon>Arcticibacter</taxon>
    </lineage>
</organism>
<dbReference type="Pfam" id="PF05960">
    <property type="entry name" value="DUF885"/>
    <property type="match status" value="1"/>
</dbReference>
<accession>A0A4Q0MGS2</accession>
<dbReference type="PANTHER" id="PTHR33361">
    <property type="entry name" value="GLR0591 PROTEIN"/>
    <property type="match status" value="1"/>
</dbReference>